<dbReference type="GO" id="GO:0003729">
    <property type="term" value="F:mRNA binding"/>
    <property type="evidence" value="ECO:0007669"/>
    <property type="project" value="TreeGrafter"/>
</dbReference>
<dbReference type="InterPro" id="IPR036612">
    <property type="entry name" value="KH_dom_type_1_sf"/>
</dbReference>
<dbReference type="CTD" id="9814943"/>
<dbReference type="SUPFAM" id="SSF54791">
    <property type="entry name" value="Eukaryotic type KH-domain (KH-domain type I)"/>
    <property type="match status" value="1"/>
</dbReference>
<evidence type="ECO:0000313" key="4">
    <source>
        <dbReference type="Proteomes" id="UP000483820"/>
    </source>
</evidence>
<name>A0A2P4UX30_CAERE</name>
<sequence>MSNQDSPTNRPNGSYLDELMKELHSMTNIYESNNIAKFRNAQNLLIREIQRVLDAELLLNNLGSRMTSGTPRVEAGRETGLPSIELSRNGNRWKEESKFMTPSPAPGSSKFRQSFSPLTLSLIGGGGGSSPHSEKEVDEDDEGKIEKRDKLYFPEGTKNNANPIGRLIGPRGITIRQLEKDLGCKLFIRGKGCTRDDAREERLRGRSGWEHLDEPIHVVITIKSDTENNALEKIMHVKQQLQDFLENSNSELKRAQLMQLAVIEGTLK</sequence>
<dbReference type="Gene3D" id="3.30.1370.10">
    <property type="entry name" value="K Homology domain, type 1"/>
    <property type="match status" value="1"/>
</dbReference>
<dbReference type="Proteomes" id="UP000483820">
    <property type="component" value="Chromosome III"/>
</dbReference>
<dbReference type="InterPro" id="IPR045071">
    <property type="entry name" value="BBP-like"/>
</dbReference>
<dbReference type="EMBL" id="WUAV01000003">
    <property type="protein sequence ID" value="KAF1761596.1"/>
    <property type="molecule type" value="Genomic_DNA"/>
</dbReference>
<accession>A0A2P4UX30</accession>
<reference evidence="3 4" key="1">
    <citation type="submission" date="2019-12" db="EMBL/GenBank/DDBJ databases">
        <title>Chromosome-level assembly of the Caenorhabditis remanei genome.</title>
        <authorList>
            <person name="Teterina A.A."/>
            <person name="Willis J.H."/>
            <person name="Phillips P.C."/>
        </authorList>
    </citation>
    <scope>NUCLEOTIDE SEQUENCE [LARGE SCALE GENOMIC DNA]</scope>
    <source>
        <strain evidence="3 4">PX506</strain>
        <tissue evidence="3">Whole organism</tissue>
    </source>
</reference>
<dbReference type="KEGG" id="crq:GCK72_009852"/>
<dbReference type="GeneID" id="9814943"/>
<dbReference type="InterPro" id="IPR055256">
    <property type="entry name" value="KH_1_KHDC4/BBP-like"/>
</dbReference>
<evidence type="ECO:0000256" key="1">
    <source>
        <dbReference type="ARBA" id="ARBA00022884"/>
    </source>
</evidence>
<proteinExistence type="predicted"/>
<dbReference type="AlphaFoldDB" id="A0A2P4UX30"/>
<dbReference type="RefSeq" id="XP_003113161.2">
    <property type="nucleotide sequence ID" value="XM_003113113.2"/>
</dbReference>
<evidence type="ECO:0000313" key="3">
    <source>
        <dbReference type="EMBL" id="KAF1761596.1"/>
    </source>
</evidence>
<dbReference type="GO" id="GO:0005634">
    <property type="term" value="C:nucleus"/>
    <property type="evidence" value="ECO:0007669"/>
    <property type="project" value="TreeGrafter"/>
</dbReference>
<dbReference type="GO" id="GO:0048024">
    <property type="term" value="P:regulation of mRNA splicing, via spliceosome"/>
    <property type="evidence" value="ECO:0007669"/>
    <property type="project" value="TreeGrafter"/>
</dbReference>
<feature type="region of interest" description="Disordered" evidence="2">
    <location>
        <begin position="122"/>
        <end position="147"/>
    </location>
</feature>
<protein>
    <submittedName>
        <fullName evidence="3">Uncharacterized protein</fullName>
    </submittedName>
</protein>
<dbReference type="InterPro" id="IPR004087">
    <property type="entry name" value="KH_dom"/>
</dbReference>
<dbReference type="Pfam" id="PF22675">
    <property type="entry name" value="KH-I_KHDC4-BBP"/>
    <property type="match status" value="1"/>
</dbReference>
<dbReference type="PANTHER" id="PTHR11208">
    <property type="entry name" value="RNA-BINDING PROTEIN RELATED"/>
    <property type="match status" value="1"/>
</dbReference>
<comment type="caution">
    <text evidence="3">The sequence shown here is derived from an EMBL/GenBank/DDBJ whole genome shotgun (WGS) entry which is preliminary data.</text>
</comment>
<dbReference type="PANTHER" id="PTHR11208:SF35">
    <property type="entry name" value="K HOMOLOGY DOMAIN-CONTAINING PROTEIN"/>
    <property type="match status" value="1"/>
</dbReference>
<organism evidence="3 4">
    <name type="scientific">Caenorhabditis remanei</name>
    <name type="common">Caenorhabditis vulgaris</name>
    <dbReference type="NCBI Taxonomy" id="31234"/>
    <lineage>
        <taxon>Eukaryota</taxon>
        <taxon>Metazoa</taxon>
        <taxon>Ecdysozoa</taxon>
        <taxon>Nematoda</taxon>
        <taxon>Chromadorea</taxon>
        <taxon>Rhabditida</taxon>
        <taxon>Rhabditina</taxon>
        <taxon>Rhabditomorpha</taxon>
        <taxon>Rhabditoidea</taxon>
        <taxon>Rhabditidae</taxon>
        <taxon>Peloderinae</taxon>
        <taxon>Caenorhabditis</taxon>
    </lineage>
</organism>
<keyword evidence="1" id="KW-0694">RNA-binding</keyword>
<evidence type="ECO:0000256" key="2">
    <source>
        <dbReference type="SAM" id="MobiDB-lite"/>
    </source>
</evidence>
<dbReference type="SMART" id="SM00322">
    <property type="entry name" value="KH"/>
    <property type="match status" value="1"/>
</dbReference>
<gene>
    <name evidence="3" type="ORF">GCK72_009852</name>
</gene>